<dbReference type="Gene3D" id="3.40.50.720">
    <property type="entry name" value="NAD(P)-binding Rossmann-like Domain"/>
    <property type="match status" value="1"/>
</dbReference>
<sequence>MTKILVTGATGFLGKKLCKFLIKEGFNVIGTYRLYHPQDEEFNLMQWIQIKDLQPKEVWTEALNNCDVIIHAAGRVHQMELNETSNNLFIKDNIQGTEALISEILQGKNNIKQFIFISSLLVYGKFQRMPLNRNDECLPDTEYGKSKLEAEKMIQKSFHNTSINWTILRPSVMYNDSDGENTGNIASIINYLKKGTPLPVKNLKNKRSFLSINRMIDFISHSILNENVKNKILNIADPEPISTEKLVLYFGNLINKKPRLVWIPFFMQYILAIMGDIIQMFGIRVPWNTNVLTKISSDFWIESDSIPKE</sequence>
<keyword evidence="5" id="KW-1185">Reference proteome</keyword>
<evidence type="ECO:0000313" key="4">
    <source>
        <dbReference type="EMBL" id="APJ04598.1"/>
    </source>
</evidence>
<evidence type="ECO:0000313" key="5">
    <source>
        <dbReference type="Proteomes" id="UP000184731"/>
    </source>
</evidence>
<comment type="similarity">
    <text evidence="1">Belongs to the NAD(P)-dependent epimerase/dehydratase family.</text>
</comment>
<dbReference type="AlphaFoldDB" id="A0A1L4D312"/>
<dbReference type="InterPro" id="IPR036291">
    <property type="entry name" value="NAD(P)-bd_dom_sf"/>
</dbReference>
<dbReference type="Pfam" id="PF01370">
    <property type="entry name" value="Epimerase"/>
    <property type="match status" value="1"/>
</dbReference>
<keyword evidence="2" id="KW-0472">Membrane</keyword>
<feature type="transmembrane region" description="Helical" evidence="2">
    <location>
        <begin position="260"/>
        <end position="283"/>
    </location>
</feature>
<organism evidence="4 5">
    <name type="scientific">Silvanigrella aquatica</name>
    <dbReference type="NCBI Taxonomy" id="1915309"/>
    <lineage>
        <taxon>Bacteria</taxon>
        <taxon>Pseudomonadati</taxon>
        <taxon>Bdellovibrionota</taxon>
        <taxon>Oligoflexia</taxon>
        <taxon>Silvanigrellales</taxon>
        <taxon>Silvanigrellaceae</taxon>
        <taxon>Silvanigrella</taxon>
    </lineage>
</organism>
<feature type="domain" description="NAD-dependent epimerase/dehydratase" evidence="3">
    <location>
        <begin position="4"/>
        <end position="236"/>
    </location>
</feature>
<gene>
    <name evidence="4" type="ORF">AXG55_12055</name>
</gene>
<proteinExistence type="inferred from homology"/>
<dbReference type="PANTHER" id="PTHR43000">
    <property type="entry name" value="DTDP-D-GLUCOSE 4,6-DEHYDRATASE-RELATED"/>
    <property type="match status" value="1"/>
</dbReference>
<reference evidence="4 5" key="1">
    <citation type="submission" date="2016-10" db="EMBL/GenBank/DDBJ databases">
        <title>Silvanigrella aquatica sp. nov., isolated from a freshwater lake located in the Black Forest, Germany, description of Silvanigrellaceae fam. nov., Silvanigrellales ord. nov., reclassification of the order Bdellovibrionales in the class Oligoflexia, reclassification of the families Bacteriovoracaceae and Halobacteriovoraceae in the new order Bacteriovoracales ord. nov., and reclassification of the family Pseudobacteriovoracaceae in the order Oligoflexiales.</title>
        <authorList>
            <person name="Hahn M.W."/>
            <person name="Schmidt J."/>
            <person name="Koll U."/>
            <person name="Rohde M."/>
            <person name="Verbag S."/>
            <person name="Pitt A."/>
            <person name="Nakai R."/>
            <person name="Naganuma T."/>
            <person name="Lang E."/>
        </authorList>
    </citation>
    <scope>NUCLEOTIDE SEQUENCE [LARGE SCALE GENOMIC DNA]</scope>
    <source>
        <strain evidence="4 5">MWH-Nonnen-W8red</strain>
    </source>
</reference>
<dbReference type="SUPFAM" id="SSF51735">
    <property type="entry name" value="NAD(P)-binding Rossmann-fold domains"/>
    <property type="match status" value="1"/>
</dbReference>
<dbReference type="OrthoDB" id="9801056at2"/>
<evidence type="ECO:0000256" key="1">
    <source>
        <dbReference type="ARBA" id="ARBA00007637"/>
    </source>
</evidence>
<keyword evidence="2" id="KW-1133">Transmembrane helix</keyword>
<dbReference type="InterPro" id="IPR001509">
    <property type="entry name" value="Epimerase_deHydtase"/>
</dbReference>
<evidence type="ECO:0000259" key="3">
    <source>
        <dbReference type="Pfam" id="PF01370"/>
    </source>
</evidence>
<dbReference type="STRING" id="1915309.AXG55_12055"/>
<dbReference type="RefSeq" id="WP_148698347.1">
    <property type="nucleotide sequence ID" value="NZ_CP017834.1"/>
</dbReference>
<protein>
    <recommendedName>
        <fullName evidence="3">NAD-dependent epimerase/dehydratase domain-containing protein</fullName>
    </recommendedName>
</protein>
<dbReference type="KEGG" id="saqi:AXG55_12055"/>
<dbReference type="EMBL" id="CP017834">
    <property type="protein sequence ID" value="APJ04598.1"/>
    <property type="molecule type" value="Genomic_DNA"/>
</dbReference>
<keyword evidence="2" id="KW-0812">Transmembrane</keyword>
<name>A0A1L4D312_9BACT</name>
<dbReference type="Proteomes" id="UP000184731">
    <property type="component" value="Chromosome"/>
</dbReference>
<evidence type="ECO:0000256" key="2">
    <source>
        <dbReference type="SAM" id="Phobius"/>
    </source>
</evidence>
<accession>A0A1L4D312</accession>